<sequence length="69" mass="7756">MDKVFLTYCDVPQKLAGVLHTCLPSRSVEPGKFGLGAVDHDLWKRLGMQNWNIVGPGWIEQLAYQGQQN</sequence>
<evidence type="ECO:0000313" key="1">
    <source>
        <dbReference type="EMBL" id="RYC81061.1"/>
    </source>
</evidence>
<accession>A0A4Q2V2A6</accession>
<organism evidence="1 2">
    <name type="scientific">Fusarium oxysporum f. sp. narcissi</name>
    <dbReference type="NCBI Taxonomy" id="451672"/>
    <lineage>
        <taxon>Eukaryota</taxon>
        <taxon>Fungi</taxon>
        <taxon>Dikarya</taxon>
        <taxon>Ascomycota</taxon>
        <taxon>Pezizomycotina</taxon>
        <taxon>Sordariomycetes</taxon>
        <taxon>Hypocreomycetidae</taxon>
        <taxon>Hypocreales</taxon>
        <taxon>Nectriaceae</taxon>
        <taxon>Fusarium</taxon>
        <taxon>Fusarium oxysporum species complex</taxon>
    </lineage>
</organism>
<proteinExistence type="predicted"/>
<evidence type="ECO:0000313" key="2">
    <source>
        <dbReference type="Proteomes" id="UP000290540"/>
    </source>
</evidence>
<reference evidence="1 2" key="1">
    <citation type="submission" date="2016-12" db="EMBL/GenBank/DDBJ databases">
        <title>Draft genome sequence of Fusarium oxysporum causing rot on Narcissus.</title>
        <authorList>
            <person name="Armitage A.D."/>
            <person name="Taylor A."/>
            <person name="Clarkson J.P."/>
            <person name="Harrison R.J."/>
            <person name="Jackson A.C."/>
        </authorList>
    </citation>
    <scope>NUCLEOTIDE SEQUENCE [LARGE SCALE GENOMIC DNA]</scope>
    <source>
        <strain evidence="1 2">N139</strain>
    </source>
</reference>
<gene>
    <name evidence="1" type="ORF">BFJ63_vAg16053</name>
</gene>
<comment type="caution">
    <text evidence="1">The sequence shown here is derived from an EMBL/GenBank/DDBJ whole genome shotgun (WGS) entry which is preliminary data.</text>
</comment>
<protein>
    <submittedName>
        <fullName evidence="1">Uncharacterized protein</fullName>
    </submittedName>
</protein>
<dbReference type="Proteomes" id="UP000290540">
    <property type="component" value="Unassembled WGS sequence"/>
</dbReference>
<dbReference type="EMBL" id="MQTW01000283">
    <property type="protein sequence ID" value="RYC81061.1"/>
    <property type="molecule type" value="Genomic_DNA"/>
</dbReference>
<name>A0A4Q2V2A6_FUSOX</name>
<dbReference type="AlphaFoldDB" id="A0A4Q2V2A6"/>